<dbReference type="EMBL" id="QEAQ01000096">
    <property type="protein sequence ID" value="TPX55775.1"/>
    <property type="molecule type" value="Genomic_DNA"/>
</dbReference>
<feature type="transmembrane region" description="Helical" evidence="4">
    <location>
        <begin position="334"/>
        <end position="352"/>
    </location>
</feature>
<dbReference type="PROSITE" id="PS00191">
    <property type="entry name" value="CYTOCHROME_B5_1"/>
    <property type="match status" value="1"/>
</dbReference>
<feature type="transmembrane region" description="Helical" evidence="4">
    <location>
        <begin position="137"/>
        <end position="157"/>
    </location>
</feature>
<comment type="caution">
    <text evidence="6">The sequence shown here is derived from an EMBL/GenBank/DDBJ whole genome shotgun (WGS) entry which is preliminary data.</text>
</comment>
<dbReference type="InterPro" id="IPR005804">
    <property type="entry name" value="FA_desaturase_dom"/>
</dbReference>
<sequence>MGVKVVQQQQFPLDGAVQKKELRMNSAELRKHNTLEARPMVAIRGKLYDLTDFVDRHPGGRDIMLLSAGRDVTQVYETYHDMARTEKILRKYHVGTLTDSALPTFPEPSPFQTTLRTRISEHFRRTGHDPKFHPLHLIHYAVVIGAIVGSYYAQFFVPVVRDSLALSTIAALVLGLFCAQSCFTIVHDASHASFSHKPWLWTAFGAWHDFMNGASHVAWFYQHVLGHHPYTNLPNADPDVATSDKHFRRIRPHQKWFMPYLHQHLYAPIAYSFYGLKSRWDDVSNIYLTQSRGAIAINPLQPHQHAIFWAGKAFFLLHRIVLPALFCVSLRRTLWLFFWADVATSLTLALVFQANHVVEHVAWPHPDKDTNIVPVDWMEMQIETAQDYGHDHFLTTKFTGALNYQVVHHAFPNICQWWYTDIAPIVKQTCKEYNVTYHLRDTFYEAIKDHIDLLWVLGRDTQSTGCATAGVVDAASASPGYINGAMKEE</sequence>
<dbReference type="CDD" id="cd03506">
    <property type="entry name" value="Delta6-FADS-like"/>
    <property type="match status" value="1"/>
</dbReference>
<evidence type="ECO:0000256" key="3">
    <source>
        <dbReference type="ARBA" id="ARBA00023004"/>
    </source>
</evidence>
<evidence type="ECO:0000256" key="1">
    <source>
        <dbReference type="ARBA" id="ARBA00022617"/>
    </source>
</evidence>
<proteinExistence type="predicted"/>
<dbReference type="SUPFAM" id="SSF55856">
    <property type="entry name" value="Cytochrome b5-like heme/steroid binding domain"/>
    <property type="match status" value="1"/>
</dbReference>
<protein>
    <recommendedName>
        <fullName evidence="5">Cytochrome b5 heme-binding domain-containing protein</fullName>
    </recommendedName>
</protein>
<organism evidence="6 7">
    <name type="scientific">Powellomyces hirtus</name>
    <dbReference type="NCBI Taxonomy" id="109895"/>
    <lineage>
        <taxon>Eukaryota</taxon>
        <taxon>Fungi</taxon>
        <taxon>Fungi incertae sedis</taxon>
        <taxon>Chytridiomycota</taxon>
        <taxon>Chytridiomycota incertae sedis</taxon>
        <taxon>Chytridiomycetes</taxon>
        <taxon>Spizellomycetales</taxon>
        <taxon>Powellomycetaceae</taxon>
        <taxon>Powellomyces</taxon>
    </lineage>
</organism>
<dbReference type="SMART" id="SM01117">
    <property type="entry name" value="Cyt-b5"/>
    <property type="match status" value="1"/>
</dbReference>
<dbReference type="GO" id="GO:0042759">
    <property type="term" value="P:long-chain fatty acid biosynthetic process"/>
    <property type="evidence" value="ECO:0007669"/>
    <property type="project" value="UniProtKB-ARBA"/>
</dbReference>
<keyword evidence="4" id="KW-0812">Transmembrane</keyword>
<evidence type="ECO:0000256" key="4">
    <source>
        <dbReference type="SAM" id="Phobius"/>
    </source>
</evidence>
<keyword evidence="7" id="KW-1185">Reference proteome</keyword>
<dbReference type="PANTHER" id="PTHR19353">
    <property type="entry name" value="FATTY ACID DESATURASE 2"/>
    <property type="match status" value="1"/>
</dbReference>
<gene>
    <name evidence="6" type="ORF">PhCBS80983_g05033</name>
</gene>
<dbReference type="Proteomes" id="UP000318582">
    <property type="component" value="Unassembled WGS sequence"/>
</dbReference>
<evidence type="ECO:0000313" key="7">
    <source>
        <dbReference type="Proteomes" id="UP000318582"/>
    </source>
</evidence>
<keyword evidence="4" id="KW-0472">Membrane</keyword>
<name>A0A507DX71_9FUNG</name>
<dbReference type="PRINTS" id="PR00363">
    <property type="entry name" value="CYTOCHROMEB5"/>
</dbReference>
<keyword evidence="4" id="KW-1133">Transmembrane helix</keyword>
<dbReference type="Pfam" id="PF00173">
    <property type="entry name" value="Cyt-b5"/>
    <property type="match status" value="1"/>
</dbReference>
<dbReference type="STRING" id="109895.A0A507DX71"/>
<dbReference type="InterPro" id="IPR012171">
    <property type="entry name" value="Fatty_acid_desaturase"/>
</dbReference>
<keyword evidence="2" id="KW-0479">Metal-binding</keyword>
<dbReference type="InterPro" id="IPR001199">
    <property type="entry name" value="Cyt_B5-like_heme/steroid-bd"/>
</dbReference>
<dbReference type="GO" id="GO:0016717">
    <property type="term" value="F:oxidoreductase activity, acting on paired donors, with oxidation of a pair of donors resulting in the reduction of molecular oxygen to two molecules of water"/>
    <property type="evidence" value="ECO:0007669"/>
    <property type="project" value="UniProtKB-ARBA"/>
</dbReference>
<dbReference type="Gene3D" id="3.10.120.10">
    <property type="entry name" value="Cytochrome b5-like heme/steroid binding domain"/>
    <property type="match status" value="1"/>
</dbReference>
<dbReference type="AlphaFoldDB" id="A0A507DX71"/>
<dbReference type="PANTHER" id="PTHR19353:SF19">
    <property type="entry name" value="DELTA(5) FATTY ACID DESATURASE C-RELATED"/>
    <property type="match status" value="1"/>
</dbReference>
<evidence type="ECO:0000256" key="2">
    <source>
        <dbReference type="ARBA" id="ARBA00022723"/>
    </source>
</evidence>
<keyword evidence="1" id="KW-0349">Heme</keyword>
<reference evidence="6 7" key="1">
    <citation type="journal article" date="2019" name="Sci. Rep.">
        <title>Comparative genomics of chytrid fungi reveal insights into the obligate biotrophic and pathogenic lifestyle of Synchytrium endobioticum.</title>
        <authorList>
            <person name="van de Vossenberg B.T.L.H."/>
            <person name="Warris S."/>
            <person name="Nguyen H.D.T."/>
            <person name="van Gent-Pelzer M.P.E."/>
            <person name="Joly D.L."/>
            <person name="van de Geest H.C."/>
            <person name="Bonants P.J.M."/>
            <person name="Smith D.S."/>
            <person name="Levesque C.A."/>
            <person name="van der Lee T.A.J."/>
        </authorList>
    </citation>
    <scope>NUCLEOTIDE SEQUENCE [LARGE SCALE GENOMIC DNA]</scope>
    <source>
        <strain evidence="6 7">CBS 809.83</strain>
    </source>
</reference>
<accession>A0A507DX71</accession>
<dbReference type="GO" id="GO:0046872">
    <property type="term" value="F:metal ion binding"/>
    <property type="evidence" value="ECO:0007669"/>
    <property type="project" value="UniProtKB-KW"/>
</dbReference>
<dbReference type="InterPro" id="IPR036400">
    <property type="entry name" value="Cyt_B5-like_heme/steroid_sf"/>
</dbReference>
<feature type="transmembrane region" description="Helical" evidence="4">
    <location>
        <begin position="163"/>
        <end position="186"/>
    </location>
</feature>
<evidence type="ECO:0000313" key="6">
    <source>
        <dbReference type="EMBL" id="TPX55775.1"/>
    </source>
</evidence>
<dbReference type="PIRSF" id="PIRSF015921">
    <property type="entry name" value="FA_sphinglp_des"/>
    <property type="match status" value="1"/>
</dbReference>
<dbReference type="GO" id="GO:0006636">
    <property type="term" value="P:unsaturated fatty acid biosynthetic process"/>
    <property type="evidence" value="ECO:0007669"/>
    <property type="project" value="UniProtKB-ARBA"/>
</dbReference>
<evidence type="ECO:0000259" key="5">
    <source>
        <dbReference type="PROSITE" id="PS50255"/>
    </source>
</evidence>
<dbReference type="PROSITE" id="PS50255">
    <property type="entry name" value="CYTOCHROME_B5_2"/>
    <property type="match status" value="1"/>
</dbReference>
<keyword evidence="3" id="KW-0408">Iron</keyword>
<feature type="domain" description="Cytochrome b5 heme-binding" evidence="5">
    <location>
        <begin position="21"/>
        <end position="98"/>
    </location>
</feature>
<dbReference type="InterPro" id="IPR018506">
    <property type="entry name" value="Cyt_B5_heme-BS"/>
</dbReference>
<feature type="transmembrane region" description="Helical" evidence="4">
    <location>
        <begin position="306"/>
        <end position="327"/>
    </location>
</feature>
<dbReference type="GO" id="GO:0020037">
    <property type="term" value="F:heme binding"/>
    <property type="evidence" value="ECO:0007669"/>
    <property type="project" value="InterPro"/>
</dbReference>
<dbReference type="GO" id="GO:0016020">
    <property type="term" value="C:membrane"/>
    <property type="evidence" value="ECO:0007669"/>
    <property type="project" value="TreeGrafter"/>
</dbReference>
<dbReference type="Pfam" id="PF00487">
    <property type="entry name" value="FA_desaturase"/>
    <property type="match status" value="1"/>
</dbReference>